<evidence type="ECO:0000256" key="1">
    <source>
        <dbReference type="SAM" id="Phobius"/>
    </source>
</evidence>
<reference evidence="2 3" key="1">
    <citation type="journal article" date="2024" name="Chem. Sci.">
        <title>Discovery of megapolipeptins by genome mining of a Burkholderiales bacteria collection.</title>
        <authorList>
            <person name="Paulo B.S."/>
            <person name="Recchia M.J.J."/>
            <person name="Lee S."/>
            <person name="Fergusson C.H."/>
            <person name="Romanowski S.B."/>
            <person name="Hernandez A."/>
            <person name="Krull N."/>
            <person name="Liu D.Y."/>
            <person name="Cavanagh H."/>
            <person name="Bos A."/>
            <person name="Gray C.A."/>
            <person name="Murphy B.T."/>
            <person name="Linington R.G."/>
            <person name="Eustaquio A.S."/>
        </authorList>
    </citation>
    <scope>NUCLEOTIDE SEQUENCE [LARGE SCALE GENOMIC DNA]</scope>
    <source>
        <strain evidence="2 3">RL17-351-BIE-A</strain>
    </source>
</reference>
<keyword evidence="1" id="KW-0472">Membrane</keyword>
<dbReference type="InterPro" id="IPR007436">
    <property type="entry name" value="DUF485"/>
</dbReference>
<accession>A0ABW9BCZ1</accession>
<dbReference type="PANTHER" id="PTHR38441:SF1">
    <property type="entry name" value="MEMBRANE PROTEIN"/>
    <property type="match status" value="1"/>
</dbReference>
<keyword evidence="3" id="KW-1185">Reference proteome</keyword>
<comment type="caution">
    <text evidence="2">The sequence shown here is derived from an EMBL/GenBank/DDBJ whole genome shotgun (WGS) entry which is preliminary data.</text>
</comment>
<gene>
    <name evidence="2" type="ORF">PQR03_06720</name>
</gene>
<evidence type="ECO:0000313" key="3">
    <source>
        <dbReference type="Proteomes" id="UP001629274"/>
    </source>
</evidence>
<dbReference type="Proteomes" id="UP001629274">
    <property type="component" value="Unassembled WGS sequence"/>
</dbReference>
<dbReference type="RefSeq" id="WP_408257157.1">
    <property type="nucleotide sequence ID" value="NZ_JAQQCK010000001.1"/>
</dbReference>
<feature type="transmembrane region" description="Helical" evidence="1">
    <location>
        <begin position="80"/>
        <end position="104"/>
    </location>
</feature>
<dbReference type="Pfam" id="PF04341">
    <property type="entry name" value="DUF485"/>
    <property type="match status" value="1"/>
</dbReference>
<sequence length="125" mass="13772">MTELIRTVPLIDPNALFIEKVKVDGPARTVLQSASFRHLMSVKRRAIVPLLGTSLLFTFMVALLAGYAPGLMASRVAGSFTLGYLLVLGIYLACWIVSIIYVVLANRKFEVLALEVARDHRGEPK</sequence>
<keyword evidence="1" id="KW-0812">Transmembrane</keyword>
<proteinExistence type="predicted"/>
<keyword evidence="1" id="KW-1133">Transmembrane helix</keyword>
<protein>
    <submittedName>
        <fullName evidence="2">DUF485 domain-containing protein</fullName>
    </submittedName>
</protein>
<evidence type="ECO:0000313" key="2">
    <source>
        <dbReference type="EMBL" id="MFM0237817.1"/>
    </source>
</evidence>
<feature type="transmembrane region" description="Helical" evidence="1">
    <location>
        <begin position="46"/>
        <end position="68"/>
    </location>
</feature>
<dbReference type="EMBL" id="JAQQDR010000002">
    <property type="protein sequence ID" value="MFM0237817.1"/>
    <property type="molecule type" value="Genomic_DNA"/>
</dbReference>
<organism evidence="2 3">
    <name type="scientific">Paraburkholderia phytofirmans</name>
    <dbReference type="NCBI Taxonomy" id="261302"/>
    <lineage>
        <taxon>Bacteria</taxon>
        <taxon>Pseudomonadati</taxon>
        <taxon>Pseudomonadota</taxon>
        <taxon>Betaproteobacteria</taxon>
        <taxon>Burkholderiales</taxon>
        <taxon>Burkholderiaceae</taxon>
        <taxon>Paraburkholderia</taxon>
    </lineage>
</organism>
<name>A0ABW9BCZ1_9BURK</name>
<dbReference type="PANTHER" id="PTHR38441">
    <property type="entry name" value="INTEGRAL MEMBRANE PROTEIN-RELATED"/>
    <property type="match status" value="1"/>
</dbReference>